<dbReference type="InterPro" id="IPR003789">
    <property type="entry name" value="Asn/Gln_tRNA_amidoTrase-B-like"/>
</dbReference>
<dbReference type="STRING" id="1462526.BN990_01919"/>
<reference evidence="1 2" key="1">
    <citation type="submission" date="2014-03" db="EMBL/GenBank/DDBJ databases">
        <authorList>
            <person name="Urmite Genomes U."/>
        </authorList>
    </citation>
    <scope>NUCLEOTIDE SEQUENCE [LARGE SCALE GENOMIC DNA]</scope>
    <source>
        <strain evidence="1 2">Vm-5</strain>
    </source>
</reference>
<dbReference type="InterPro" id="IPR023168">
    <property type="entry name" value="GatB_Yqey_C_2"/>
</dbReference>
<protein>
    <recommendedName>
        <fullName evidence="3">GatB/YqeY domain-containing protein</fullName>
    </recommendedName>
</protein>
<dbReference type="InterPro" id="IPR042184">
    <property type="entry name" value="YqeY/Aim41_N"/>
</dbReference>
<name>A0A024QAU8_9BACI</name>
<evidence type="ECO:0000313" key="1">
    <source>
        <dbReference type="EMBL" id="CDQ39614.1"/>
    </source>
</evidence>
<evidence type="ECO:0008006" key="3">
    <source>
        <dbReference type="Google" id="ProtNLM"/>
    </source>
</evidence>
<comment type="caution">
    <text evidence="1">The sequence shown here is derived from an EMBL/GenBank/DDBJ whole genome shotgun (WGS) entry which is preliminary data.</text>
</comment>
<dbReference type="Pfam" id="PF09424">
    <property type="entry name" value="YqeY"/>
    <property type="match status" value="1"/>
</dbReference>
<accession>A0A024QAU8</accession>
<dbReference type="PANTHER" id="PTHR28055:SF1">
    <property type="entry name" value="ALTERED INHERITANCE OF MITOCHONDRIA PROTEIN 41, MITOCHONDRIAL"/>
    <property type="match status" value="1"/>
</dbReference>
<sequence>MTLLEKLNQDMKQAMKNKDKDTLSVIRMVKASLQNEAIKLGKESLSEDEEITILSREVKQRKDSLQEFKSAEREDLVQKLENEINILQEYMPKQLTDEELEAVVQSTILEVNATSKKDMGKVMSAIMPKVKGKADGSQINKLVQKQLSNE</sequence>
<dbReference type="Gene3D" id="1.10.1510.10">
    <property type="entry name" value="Uncharacterised protein YqeY/AIM41 PF09424, N-terminal domain"/>
    <property type="match status" value="1"/>
</dbReference>
<dbReference type="SUPFAM" id="SSF89095">
    <property type="entry name" value="GatB/YqeY motif"/>
    <property type="match status" value="1"/>
</dbReference>
<evidence type="ECO:0000313" key="2">
    <source>
        <dbReference type="Proteomes" id="UP000028875"/>
    </source>
</evidence>
<dbReference type="EMBL" id="CCDP010000001">
    <property type="protein sequence ID" value="CDQ39614.1"/>
    <property type="molecule type" value="Genomic_DNA"/>
</dbReference>
<keyword evidence="2" id="KW-1185">Reference proteome</keyword>
<proteinExistence type="predicted"/>
<dbReference type="PANTHER" id="PTHR28055">
    <property type="entry name" value="ALTERED INHERITANCE OF MITOCHONDRIA PROTEIN 41, MITOCHONDRIAL"/>
    <property type="match status" value="1"/>
</dbReference>
<dbReference type="RefSeq" id="WP_021291075.1">
    <property type="nucleotide sequence ID" value="NZ_BNER01000002.1"/>
</dbReference>
<dbReference type="InterPro" id="IPR019004">
    <property type="entry name" value="YqeY/Aim41"/>
</dbReference>
<dbReference type="AlphaFoldDB" id="A0A024QAU8"/>
<dbReference type="Proteomes" id="UP000028875">
    <property type="component" value="Unassembled WGS sequence"/>
</dbReference>
<gene>
    <name evidence="1" type="ORF">BN990_01919</name>
</gene>
<dbReference type="Gene3D" id="1.10.10.410">
    <property type="match status" value="1"/>
</dbReference>
<dbReference type="eggNOG" id="COG1610">
    <property type="taxonomic scope" value="Bacteria"/>
</dbReference>
<organism evidence="1 2">
    <name type="scientific">Virgibacillus massiliensis</name>
    <dbReference type="NCBI Taxonomy" id="1462526"/>
    <lineage>
        <taxon>Bacteria</taxon>
        <taxon>Bacillati</taxon>
        <taxon>Bacillota</taxon>
        <taxon>Bacilli</taxon>
        <taxon>Bacillales</taxon>
        <taxon>Bacillaceae</taxon>
        <taxon>Virgibacillus</taxon>
    </lineage>
</organism>
<dbReference type="GO" id="GO:0016884">
    <property type="term" value="F:carbon-nitrogen ligase activity, with glutamine as amido-N-donor"/>
    <property type="evidence" value="ECO:0007669"/>
    <property type="project" value="InterPro"/>
</dbReference>
<reference evidence="2" key="2">
    <citation type="submission" date="2014-05" db="EMBL/GenBank/DDBJ databases">
        <title>Draft genome sequence of Virgibacillus massiliensis Vm-5.</title>
        <authorList>
            <person name="Khelaifia S."/>
            <person name="Croce O."/>
            <person name="Lagier J.C."/>
            <person name="Raoult D."/>
        </authorList>
    </citation>
    <scope>NUCLEOTIDE SEQUENCE [LARGE SCALE GENOMIC DNA]</scope>
    <source>
        <strain evidence="2">Vm-5</strain>
    </source>
</reference>
<dbReference type="OrthoDB" id="9794041at2"/>